<comment type="subcellular location">
    <subcellularLocation>
        <location evidence="1">Membrane</location>
        <topology evidence="1">Multi-pass membrane protein</topology>
    </subcellularLocation>
</comment>
<keyword evidence="3 7" id="KW-1133">Transmembrane helix</keyword>
<gene>
    <name evidence="9" type="ORF">PLOB_00004403</name>
</gene>
<feature type="transmembrane region" description="Helical" evidence="7">
    <location>
        <begin position="330"/>
        <end position="351"/>
    </location>
</feature>
<evidence type="ECO:0000256" key="7">
    <source>
        <dbReference type="SAM" id="Phobius"/>
    </source>
</evidence>
<evidence type="ECO:0000313" key="10">
    <source>
        <dbReference type="Proteomes" id="UP001159405"/>
    </source>
</evidence>
<evidence type="ECO:0000256" key="2">
    <source>
        <dbReference type="ARBA" id="ARBA00022692"/>
    </source>
</evidence>
<keyword evidence="4 5" id="KW-0472">Membrane</keyword>
<evidence type="ECO:0000256" key="1">
    <source>
        <dbReference type="ARBA" id="ARBA00004141"/>
    </source>
</evidence>
<keyword evidence="10" id="KW-1185">Reference proteome</keyword>
<feature type="transmembrane region" description="Helical" evidence="7">
    <location>
        <begin position="456"/>
        <end position="482"/>
    </location>
</feature>
<dbReference type="PROSITE" id="PS51225">
    <property type="entry name" value="MARVEL"/>
    <property type="match status" value="2"/>
</dbReference>
<feature type="transmembrane region" description="Helical" evidence="7">
    <location>
        <begin position="159"/>
        <end position="176"/>
    </location>
</feature>
<feature type="domain" description="MARVEL" evidence="8">
    <location>
        <begin position="324"/>
        <end position="486"/>
    </location>
</feature>
<feature type="compositionally biased region" description="Polar residues" evidence="6">
    <location>
        <begin position="13"/>
        <end position="36"/>
    </location>
</feature>
<reference evidence="9 10" key="1">
    <citation type="submission" date="2022-05" db="EMBL/GenBank/DDBJ databases">
        <authorList>
            <consortium name="Genoscope - CEA"/>
            <person name="William W."/>
        </authorList>
    </citation>
    <scope>NUCLEOTIDE SEQUENCE [LARGE SCALE GENOMIC DNA]</scope>
</reference>
<dbReference type="InterPro" id="IPR050578">
    <property type="entry name" value="MARVEL-CKLF_proteins"/>
</dbReference>
<feature type="transmembrane region" description="Helical" evidence="7">
    <location>
        <begin position="379"/>
        <end position="402"/>
    </location>
</feature>
<dbReference type="EMBL" id="CALNXK010000119">
    <property type="protein sequence ID" value="CAH3161264.1"/>
    <property type="molecule type" value="Genomic_DNA"/>
</dbReference>
<feature type="compositionally biased region" description="Pro residues" evidence="6">
    <location>
        <begin position="540"/>
        <end position="550"/>
    </location>
</feature>
<evidence type="ECO:0000259" key="8">
    <source>
        <dbReference type="PROSITE" id="PS51225"/>
    </source>
</evidence>
<evidence type="ECO:0000256" key="5">
    <source>
        <dbReference type="PROSITE-ProRule" id="PRU00581"/>
    </source>
</evidence>
<keyword evidence="2 5" id="KW-0812">Transmembrane</keyword>
<dbReference type="PANTHER" id="PTHR22776:SF49">
    <property type="entry name" value="MARVEL DOMAIN-CONTAINING PROTEIN"/>
    <property type="match status" value="1"/>
</dbReference>
<evidence type="ECO:0000256" key="3">
    <source>
        <dbReference type="ARBA" id="ARBA00022989"/>
    </source>
</evidence>
<feature type="region of interest" description="Disordered" evidence="6">
    <location>
        <begin position="516"/>
        <end position="550"/>
    </location>
</feature>
<accession>A0ABN8QCG9</accession>
<feature type="transmembrane region" description="Helical" evidence="7">
    <location>
        <begin position="222"/>
        <end position="247"/>
    </location>
</feature>
<feature type="compositionally biased region" description="Low complexity" evidence="6">
    <location>
        <begin position="516"/>
        <end position="526"/>
    </location>
</feature>
<comment type="caution">
    <text evidence="9">The sequence shown here is derived from an EMBL/GenBank/DDBJ whole genome shotgun (WGS) entry which is preliminary data.</text>
</comment>
<dbReference type="Proteomes" id="UP001159405">
    <property type="component" value="Unassembled WGS sequence"/>
</dbReference>
<feature type="transmembrane region" description="Helical" evidence="7">
    <location>
        <begin position="267"/>
        <end position="290"/>
    </location>
</feature>
<feature type="transmembrane region" description="Helical" evidence="7">
    <location>
        <begin position="188"/>
        <end position="210"/>
    </location>
</feature>
<evidence type="ECO:0000256" key="4">
    <source>
        <dbReference type="ARBA" id="ARBA00023136"/>
    </source>
</evidence>
<feature type="domain" description="MARVEL" evidence="8">
    <location>
        <begin position="149"/>
        <end position="296"/>
    </location>
</feature>
<proteinExistence type="predicted"/>
<feature type="transmembrane region" description="Helical" evidence="7">
    <location>
        <begin position="414"/>
        <end position="436"/>
    </location>
</feature>
<dbReference type="InterPro" id="IPR008253">
    <property type="entry name" value="Marvel"/>
</dbReference>
<name>A0ABN8QCG9_9CNID</name>
<protein>
    <recommendedName>
        <fullName evidence="8">MARVEL domain-containing protein</fullName>
    </recommendedName>
</protein>
<evidence type="ECO:0000313" key="9">
    <source>
        <dbReference type="EMBL" id="CAH3161264.1"/>
    </source>
</evidence>
<sequence length="550" mass="60964">MESEKHALIPVVQETQSQPPSGQPVLSQQQQASAGQPITAAQPIMYQMAPGQPGQPAQPGQLVFIQVPPGQPATTPQGQPIQYYYVPVGQPVQEGQMMQPGQTGFVPGAPGQPVQPGQPVYIQGGPGQYLQPQQQAAQGGCEINIDTGFLKSPLCYIKIAEFVTLLGAWASILRYTDILAAEDAKADFFKGIMIFSWIMVILYLIIYTLSFPKMCNCRRLSLFTITSVVNYFILFALLLACTANLVPRAVDLGKAYKFFTDESKGRVIAVYIALAFGFISCILFVVDMVLNYRLFQTQRAQELPGPASQAGPPQRRVWDINWEYLKSPVFCVKLAELALLFGAWVCILKYFDMDAIRQAVAASSSGISSSTLDLSKEEFFRGITIFAWVMVILLALVFIFSFDKISSRSSPWTLTGFLFYIFLAILLIASCGNLAPLVVDLAKDYIYVYPDEKKQYYLALFIGLGLGFISWIIFIVDITLLYKLYRQQRMQELPLQQVPAGQTVVQPGVVIMPPQAQGGQQPAFQPSAHPGQHVVQYPEQRPPPFYTPHP</sequence>
<dbReference type="PANTHER" id="PTHR22776">
    <property type="entry name" value="MARVEL-CONTAINING POTENTIAL LIPID RAFT-ASSOCIATED PROTEIN"/>
    <property type="match status" value="1"/>
</dbReference>
<organism evidence="9 10">
    <name type="scientific">Porites lobata</name>
    <dbReference type="NCBI Taxonomy" id="104759"/>
    <lineage>
        <taxon>Eukaryota</taxon>
        <taxon>Metazoa</taxon>
        <taxon>Cnidaria</taxon>
        <taxon>Anthozoa</taxon>
        <taxon>Hexacorallia</taxon>
        <taxon>Scleractinia</taxon>
        <taxon>Fungiina</taxon>
        <taxon>Poritidae</taxon>
        <taxon>Porites</taxon>
    </lineage>
</organism>
<feature type="region of interest" description="Disordered" evidence="6">
    <location>
        <begin position="1"/>
        <end position="41"/>
    </location>
</feature>
<evidence type="ECO:0000256" key="6">
    <source>
        <dbReference type="SAM" id="MobiDB-lite"/>
    </source>
</evidence>